<feature type="domain" description="ABC3 transporter permease C-terminal" evidence="7">
    <location>
        <begin position="64"/>
        <end position="181"/>
    </location>
</feature>
<dbReference type="GO" id="GO:0005886">
    <property type="term" value="C:plasma membrane"/>
    <property type="evidence" value="ECO:0007669"/>
    <property type="project" value="UniProtKB-SubCell"/>
</dbReference>
<dbReference type="EMBL" id="AJWZ01000671">
    <property type="protein sequence ID" value="EKC76108.1"/>
    <property type="molecule type" value="Genomic_DNA"/>
</dbReference>
<evidence type="ECO:0000256" key="3">
    <source>
        <dbReference type="ARBA" id="ARBA00022692"/>
    </source>
</evidence>
<sequence>MLFKLSLKNISKSIKDYAIYFFTLILGVAIFYVFNAIDDQSVMMKVSSTTAEIIKLMTNVLSGVSVFVSIILAFLIVYASRFLIKRRNKEFGVYLTLGMSKKKISLILFIETLIIGIVSLVVGLGIGFLLSQLMSILVANMFEADLTRFQFVFSTNACIKTLIYFSIMYFVVMIFNTINISKCKLIDLMHSNKKSEKIKLKNPLFCTIVFIISCIALGFAYYQVTGGIEKMTYANSIFVPMGIGAVSTFFVFWSLSGLLLKIFISMKNTYYKGLNSFTLRQFSSKINTMTFSMTIICLMLFITICVLSSAMSMKISMTNNLKKLAPADVQIGKFINVTDYEYYSEKQIEDSKISIYDTLEKLGYDVDNKLKDIVKLDVYNFDNIDLKTSIGSYYDIAKDKYPLMPYNKKESIVKISDYNKIAKLFGLKEYKLNDDEYFIVANYSEYVKFRNEGLKVDTILNINEKELKPKYDSCVEGFIAMNSTYSNMGVFVVPDNAVNDSMKKYEYLTANYNVTDINEKNLSEKELSEICKENSNNTVIDFDSKMTIKENSIGLGAMVTFIGLYLGIIFLISCAAILALKELSESSDNVEKFNMLRKIGVDEKMINKALFRQIGIFFMFPLLVAIIHSIFGIKFCNYLLSAFGAANLVSSIIGVAIFIVAIYGGYFLVTYICSKNIIKEK</sequence>
<comment type="caution">
    <text evidence="8">The sequence shown here is derived from an EMBL/GenBank/DDBJ whole genome shotgun (WGS) entry which is preliminary data.</text>
</comment>
<dbReference type="PANTHER" id="PTHR46795:SF3">
    <property type="entry name" value="ABC TRANSPORTER PERMEASE"/>
    <property type="match status" value="1"/>
</dbReference>
<feature type="transmembrane region" description="Helical" evidence="6">
    <location>
        <begin position="614"/>
        <end position="640"/>
    </location>
</feature>
<evidence type="ECO:0000256" key="2">
    <source>
        <dbReference type="ARBA" id="ARBA00022475"/>
    </source>
</evidence>
<feature type="transmembrane region" description="Helical" evidence="6">
    <location>
        <begin position="553"/>
        <end position="580"/>
    </location>
</feature>
<feature type="transmembrane region" description="Helical" evidence="6">
    <location>
        <begin position="242"/>
        <end position="264"/>
    </location>
</feature>
<reference evidence="8" key="1">
    <citation type="journal article" date="2013" name="Environ. Microbiol.">
        <title>Microbiota from the distal guts of lean and obese adolescents exhibit partial functional redundancy besides clear differences in community structure.</title>
        <authorList>
            <person name="Ferrer M."/>
            <person name="Ruiz A."/>
            <person name="Lanza F."/>
            <person name="Haange S.B."/>
            <person name="Oberbach A."/>
            <person name="Till H."/>
            <person name="Bargiela R."/>
            <person name="Campoy C."/>
            <person name="Segura M.T."/>
            <person name="Richter M."/>
            <person name="von Bergen M."/>
            <person name="Seifert J."/>
            <person name="Suarez A."/>
        </authorList>
    </citation>
    <scope>NUCLEOTIDE SEQUENCE</scope>
</reference>
<dbReference type="InterPro" id="IPR003838">
    <property type="entry name" value="ABC3_permease_C"/>
</dbReference>
<evidence type="ECO:0000259" key="7">
    <source>
        <dbReference type="Pfam" id="PF02687"/>
    </source>
</evidence>
<dbReference type="GO" id="GO:0055085">
    <property type="term" value="P:transmembrane transport"/>
    <property type="evidence" value="ECO:0007669"/>
    <property type="project" value="InterPro"/>
</dbReference>
<organism evidence="8">
    <name type="scientific">human gut metagenome</name>
    <dbReference type="NCBI Taxonomy" id="408170"/>
    <lineage>
        <taxon>unclassified sequences</taxon>
        <taxon>metagenomes</taxon>
        <taxon>organismal metagenomes</taxon>
    </lineage>
</organism>
<feature type="transmembrane region" description="Helical" evidence="6">
    <location>
        <begin position="202"/>
        <end position="222"/>
    </location>
</feature>
<dbReference type="InterPro" id="IPR027022">
    <property type="entry name" value="ABC_permease_BceB-typ"/>
</dbReference>
<keyword evidence="4 6" id="KW-1133">Transmembrane helix</keyword>
<comment type="subcellular location">
    <subcellularLocation>
        <location evidence="1">Cell membrane</location>
        <topology evidence="1">Multi-pass membrane protein</topology>
    </subcellularLocation>
</comment>
<keyword evidence="2" id="KW-1003">Cell membrane</keyword>
<gene>
    <name evidence="8" type="ORF">OBE_01020</name>
</gene>
<evidence type="ECO:0000313" key="8">
    <source>
        <dbReference type="EMBL" id="EKC76108.1"/>
    </source>
</evidence>
<dbReference type="Pfam" id="PF02687">
    <property type="entry name" value="FtsX"/>
    <property type="match status" value="1"/>
</dbReference>
<keyword evidence="5 6" id="KW-0472">Membrane</keyword>
<dbReference type="PIRSF" id="PIRSF018968">
    <property type="entry name" value="ABC_permease_BceB"/>
    <property type="match status" value="1"/>
</dbReference>
<feature type="transmembrane region" description="Helical" evidence="6">
    <location>
        <begin position="290"/>
        <end position="311"/>
    </location>
</feature>
<feature type="transmembrane region" description="Helical" evidence="6">
    <location>
        <begin position="105"/>
        <end position="130"/>
    </location>
</feature>
<dbReference type="AlphaFoldDB" id="K1U1J9"/>
<dbReference type="InterPro" id="IPR052536">
    <property type="entry name" value="ABC-4_Integral_Memb_Prot"/>
</dbReference>
<evidence type="ECO:0000256" key="6">
    <source>
        <dbReference type="SAM" id="Phobius"/>
    </source>
</evidence>
<feature type="transmembrane region" description="Helical" evidence="6">
    <location>
        <begin position="162"/>
        <end position="181"/>
    </location>
</feature>
<feature type="transmembrane region" description="Helical" evidence="6">
    <location>
        <begin position="57"/>
        <end position="84"/>
    </location>
</feature>
<feature type="transmembrane region" description="Helical" evidence="6">
    <location>
        <begin position="17"/>
        <end position="37"/>
    </location>
</feature>
<accession>K1U1J9</accession>
<feature type="transmembrane region" description="Helical" evidence="6">
    <location>
        <begin position="652"/>
        <end position="673"/>
    </location>
</feature>
<evidence type="ECO:0000256" key="1">
    <source>
        <dbReference type="ARBA" id="ARBA00004651"/>
    </source>
</evidence>
<evidence type="ECO:0000256" key="4">
    <source>
        <dbReference type="ARBA" id="ARBA00022989"/>
    </source>
</evidence>
<keyword evidence="3 6" id="KW-0812">Transmembrane</keyword>
<evidence type="ECO:0000256" key="5">
    <source>
        <dbReference type="ARBA" id="ARBA00023136"/>
    </source>
</evidence>
<proteinExistence type="predicted"/>
<name>K1U1J9_9ZZZZ</name>
<dbReference type="PANTHER" id="PTHR46795">
    <property type="entry name" value="ABC TRANSPORTER PERMEASE-RELATED-RELATED"/>
    <property type="match status" value="1"/>
</dbReference>
<protein>
    <submittedName>
        <fullName evidence="8">Efflux ABC transporter, permease protein</fullName>
    </submittedName>
</protein>